<evidence type="ECO:0000256" key="1">
    <source>
        <dbReference type="ARBA" id="ARBA00009336"/>
    </source>
</evidence>
<evidence type="ECO:0000256" key="2">
    <source>
        <dbReference type="ARBA" id="ARBA00040976"/>
    </source>
</evidence>
<proteinExistence type="evidence at transcript level"/>
<reference evidence="4" key="1">
    <citation type="submission" date="2020-04" db="EMBL/GenBank/DDBJ databases">
        <authorList>
            <person name="Neveu A P."/>
        </authorList>
    </citation>
    <scope>NUCLEOTIDE SEQUENCE</scope>
    <source>
        <tissue evidence="4">Whole embryo</tissue>
    </source>
</reference>
<feature type="domain" description="GH18" evidence="3">
    <location>
        <begin position="85"/>
        <end position="396"/>
    </location>
</feature>
<dbReference type="Gene3D" id="3.20.20.80">
    <property type="entry name" value="Glycosidases"/>
    <property type="match status" value="1"/>
</dbReference>
<dbReference type="GO" id="GO:0005975">
    <property type="term" value="P:carbohydrate metabolic process"/>
    <property type="evidence" value="ECO:0007669"/>
    <property type="project" value="InterPro"/>
</dbReference>
<comment type="similarity">
    <text evidence="1">Belongs to the glycosyl hydrolase 18 family.</text>
</comment>
<dbReference type="CDD" id="cd02876">
    <property type="entry name" value="GH18_SI-CLP"/>
    <property type="match status" value="1"/>
</dbReference>
<gene>
    <name evidence="4" type="primary">Chid1</name>
</gene>
<protein>
    <recommendedName>
        <fullName evidence="2">Chitinase domain-containing protein 1</fullName>
    </recommendedName>
</protein>
<name>A0A6F9DA10_9ASCI</name>
<dbReference type="FunFam" id="3.20.20.80:FF:000028">
    <property type="entry name" value="Chitinase domain-containing protein 1"/>
    <property type="match status" value="1"/>
</dbReference>
<dbReference type="EMBL" id="LR783911">
    <property type="protein sequence ID" value="CAB3230565.1"/>
    <property type="molecule type" value="mRNA"/>
</dbReference>
<dbReference type="Gene3D" id="3.10.50.10">
    <property type="match status" value="1"/>
</dbReference>
<accession>A0A6F9DA10</accession>
<dbReference type="Pfam" id="PF00704">
    <property type="entry name" value="Glyco_hydro_18"/>
    <property type="match status" value="1"/>
</dbReference>
<dbReference type="GO" id="GO:0008061">
    <property type="term" value="F:chitin binding"/>
    <property type="evidence" value="ECO:0007669"/>
    <property type="project" value="InterPro"/>
</dbReference>
<dbReference type="InterPro" id="IPR029070">
    <property type="entry name" value="Chitinase_insertion_sf"/>
</dbReference>
<organism evidence="4">
    <name type="scientific">Phallusia mammillata</name>
    <dbReference type="NCBI Taxonomy" id="59560"/>
    <lineage>
        <taxon>Eukaryota</taxon>
        <taxon>Metazoa</taxon>
        <taxon>Chordata</taxon>
        <taxon>Tunicata</taxon>
        <taxon>Ascidiacea</taxon>
        <taxon>Phlebobranchia</taxon>
        <taxon>Ascidiidae</taxon>
        <taxon>Phallusia</taxon>
    </lineage>
</organism>
<dbReference type="InterPro" id="IPR001223">
    <property type="entry name" value="Glyco_hydro18_cat"/>
</dbReference>
<dbReference type="InterPro" id="IPR017853">
    <property type="entry name" value="GH"/>
</dbReference>
<dbReference type="SMART" id="SM00636">
    <property type="entry name" value="Glyco_18"/>
    <property type="match status" value="1"/>
</dbReference>
<dbReference type="SUPFAM" id="SSF51445">
    <property type="entry name" value="(Trans)glycosidases"/>
    <property type="match status" value="1"/>
</dbReference>
<dbReference type="InterPro" id="IPR011583">
    <property type="entry name" value="Chitinase_II/V-like_cat"/>
</dbReference>
<dbReference type="PANTHER" id="PTHR46066">
    <property type="entry name" value="CHITINASE DOMAIN-CONTAINING PROTEIN 1 FAMILY MEMBER"/>
    <property type="match status" value="1"/>
</dbReference>
<dbReference type="PROSITE" id="PS51910">
    <property type="entry name" value="GH18_2"/>
    <property type="match status" value="1"/>
</dbReference>
<dbReference type="AlphaFoldDB" id="A0A6F9DA10"/>
<sequence length="396" mass="44445">MLDNMSLYKVFVIVVLLACAYYASSTLSKASKKKSKQEKTSKVKLAKTNVLDRGLVVENVKAADVVGNHAKYCEKEKNIRQFGSGDVLGYVTPWNSHGYDVAKTFAKFSMISPVWLQIKRKPRGKFLVTGTHDIDKGWVKDVRSANADVQILPRILFDGWTGQDFKSLFTSEDEIEDMIGAITKSLFEYGMDGAVLELWSQMPPRKSKEIIHVMSHVSEVFREKDLTLVFVIPPPISIEGKATSFTRDHFTQLAPLVDAFSLMTYDFSVGSGKAGPNAPMSWMKACVENLDPEQEHRRKILLGLNFYGYLFSSQGGAPLIGDQYIKVIQSYGSSFLWDSSSQEHVVQQNVGNDEKTFVMFPTLKSIQIRLELAKELGTGIAIWEIGQGLDYFYDLL</sequence>
<dbReference type="GO" id="GO:0012505">
    <property type="term" value="C:endomembrane system"/>
    <property type="evidence" value="ECO:0007669"/>
    <property type="project" value="TreeGrafter"/>
</dbReference>
<dbReference type="GO" id="GO:0070492">
    <property type="term" value="F:oligosaccharide binding"/>
    <property type="evidence" value="ECO:0007669"/>
    <property type="project" value="TreeGrafter"/>
</dbReference>
<evidence type="ECO:0000313" key="4">
    <source>
        <dbReference type="EMBL" id="CAB3230565.1"/>
    </source>
</evidence>
<evidence type="ECO:0000259" key="3">
    <source>
        <dbReference type="PROSITE" id="PS51910"/>
    </source>
</evidence>
<dbReference type="PANTHER" id="PTHR46066:SF2">
    <property type="entry name" value="CHITINASE DOMAIN-CONTAINING PROTEIN 1"/>
    <property type="match status" value="1"/>
</dbReference>